<dbReference type="EMBL" id="CP060414">
    <property type="protein sequence ID" value="QNT59700.1"/>
    <property type="molecule type" value="Genomic_DNA"/>
</dbReference>
<feature type="binding site" evidence="10">
    <location>
        <position position="164"/>
    </location>
    <ligand>
        <name>substrate</name>
    </ligand>
</feature>
<name>A0A7H1MDI5_9NEIS</name>
<dbReference type="CDD" id="cd07398">
    <property type="entry name" value="MPP_YbbF-LpxH"/>
    <property type="match status" value="1"/>
</dbReference>
<proteinExistence type="inferred from homology"/>
<evidence type="ECO:0000259" key="11">
    <source>
        <dbReference type="Pfam" id="PF00149"/>
    </source>
</evidence>
<dbReference type="Gene3D" id="3.60.21.10">
    <property type="match status" value="1"/>
</dbReference>
<evidence type="ECO:0000256" key="10">
    <source>
        <dbReference type="HAMAP-Rule" id="MF_00575"/>
    </source>
</evidence>
<keyword evidence="13" id="KW-1185">Reference proteome</keyword>
<dbReference type="PANTHER" id="PTHR34990">
    <property type="entry name" value="UDP-2,3-DIACYLGLUCOSAMINE HYDROLASE-RELATED"/>
    <property type="match status" value="1"/>
</dbReference>
<dbReference type="GO" id="GO:0030145">
    <property type="term" value="F:manganese ion binding"/>
    <property type="evidence" value="ECO:0007669"/>
    <property type="project" value="UniProtKB-UniRule"/>
</dbReference>
<keyword evidence="6 10" id="KW-0378">Hydrolase</keyword>
<dbReference type="Pfam" id="PF00149">
    <property type="entry name" value="Metallophos"/>
    <property type="match status" value="1"/>
</dbReference>
<dbReference type="InterPro" id="IPR004843">
    <property type="entry name" value="Calcineurin-like_PHP"/>
</dbReference>
<keyword evidence="8 10" id="KW-0472">Membrane</keyword>
<protein>
    <recommendedName>
        <fullName evidence="10">UDP-2,3-diacylglucosamine hydrolase</fullName>
        <ecNumber evidence="10">3.6.1.54</ecNumber>
    </recommendedName>
    <alternativeName>
        <fullName evidence="10">UDP-2,3-diacylglucosamine diphosphatase</fullName>
    </alternativeName>
</protein>
<feature type="binding site" evidence="10">
    <location>
        <position position="42"/>
    </location>
    <ligand>
        <name>Mn(2+)</name>
        <dbReference type="ChEBI" id="CHEBI:29035"/>
        <label>2</label>
    </ligand>
</feature>
<feature type="binding site" evidence="10">
    <location>
        <begin position="79"/>
        <end position="80"/>
    </location>
    <ligand>
        <name>substrate</name>
    </ligand>
</feature>
<dbReference type="Proteomes" id="UP000516412">
    <property type="component" value="Chromosome"/>
</dbReference>
<keyword evidence="5 10" id="KW-0479">Metal-binding</keyword>
<dbReference type="AlphaFoldDB" id="A0A7H1MDI5"/>
<evidence type="ECO:0000313" key="13">
    <source>
        <dbReference type="Proteomes" id="UP000516412"/>
    </source>
</evidence>
<feature type="binding site" evidence="10">
    <location>
        <position position="199"/>
    </location>
    <ligand>
        <name>Mn(2+)</name>
        <dbReference type="ChEBI" id="CHEBI:29035"/>
        <label>1</label>
    </ligand>
</feature>
<evidence type="ECO:0000256" key="7">
    <source>
        <dbReference type="ARBA" id="ARBA00023098"/>
    </source>
</evidence>
<keyword evidence="1 10" id="KW-1003">Cell membrane</keyword>
<evidence type="ECO:0000256" key="5">
    <source>
        <dbReference type="ARBA" id="ARBA00022723"/>
    </source>
</evidence>
<comment type="similarity">
    <text evidence="10">Belongs to the LpxH family.</text>
</comment>
<comment type="catalytic activity">
    <reaction evidence="10">
        <text>UDP-2-N,3-O-bis[(3R)-3-hydroxytetradecanoyl]-alpha-D-glucosamine + H2O = 2-N,3-O-bis[(3R)-3-hydroxytetradecanoyl]-alpha-D-glucosaminyl 1-phosphate + UMP + 2 H(+)</text>
        <dbReference type="Rhea" id="RHEA:25213"/>
        <dbReference type="ChEBI" id="CHEBI:15377"/>
        <dbReference type="ChEBI" id="CHEBI:15378"/>
        <dbReference type="ChEBI" id="CHEBI:57865"/>
        <dbReference type="ChEBI" id="CHEBI:57957"/>
        <dbReference type="ChEBI" id="CHEBI:78847"/>
        <dbReference type="EC" id="3.6.1.54"/>
    </reaction>
</comment>
<keyword evidence="9 10" id="KW-0464">Manganese</keyword>
<comment type="function">
    <text evidence="10">Hydrolyzes the pyrophosphate bond of UDP-2,3-diacylglucosamine to yield 2,3-diacylglucosamine 1-phosphate (lipid X) and UMP by catalyzing the attack of water at the alpha-P atom. Involved in the biosynthesis of lipid A, a phosphorylated glycolipid that anchors the lipopolysaccharide to the outer membrane of the cell.</text>
</comment>
<feature type="binding site" evidence="10">
    <location>
        <position position="122"/>
    </location>
    <ligand>
        <name>substrate</name>
    </ligand>
</feature>
<feature type="binding site" evidence="10">
    <location>
        <position position="114"/>
    </location>
    <ligand>
        <name>Mn(2+)</name>
        <dbReference type="ChEBI" id="CHEBI:29035"/>
        <label>2</label>
    </ligand>
</feature>
<comment type="pathway">
    <text evidence="10">Glycolipid biosynthesis; lipid IV(A) biosynthesis; lipid IV(A) from (3R)-3-hydroxytetradecanoyl-[acyl-carrier-protein] and UDP-N-acetyl-alpha-D-glucosamine: step 4/6.</text>
</comment>
<feature type="domain" description="Calcineurin-like phosphoesterase" evidence="11">
    <location>
        <begin position="4"/>
        <end position="201"/>
    </location>
</feature>
<dbReference type="GO" id="GO:0005737">
    <property type="term" value="C:cytoplasm"/>
    <property type="evidence" value="ECO:0007669"/>
    <property type="project" value="InterPro"/>
</dbReference>
<feature type="binding site" evidence="10">
    <location>
        <position position="79"/>
    </location>
    <ligand>
        <name>Mn(2+)</name>
        <dbReference type="ChEBI" id="CHEBI:29035"/>
        <label>2</label>
    </ligand>
</feature>
<gene>
    <name evidence="10 12" type="primary">lpxH</name>
    <name evidence="12" type="ORF">H7A79_1562</name>
</gene>
<keyword evidence="4 10" id="KW-0441">Lipid A biosynthesis</keyword>
<dbReference type="EC" id="3.6.1.54" evidence="10"/>
<dbReference type="UniPathway" id="UPA00359">
    <property type="reaction ID" value="UER00480"/>
</dbReference>
<dbReference type="GO" id="GO:0008758">
    <property type="term" value="F:UDP-2,3-diacylglucosamine hydrolase activity"/>
    <property type="evidence" value="ECO:0007669"/>
    <property type="project" value="UniProtKB-UniRule"/>
</dbReference>
<evidence type="ECO:0000256" key="4">
    <source>
        <dbReference type="ARBA" id="ARBA00022556"/>
    </source>
</evidence>
<keyword evidence="7 10" id="KW-0443">Lipid metabolism</keyword>
<feature type="binding site" evidence="10">
    <location>
        <position position="42"/>
    </location>
    <ligand>
        <name>Mn(2+)</name>
        <dbReference type="ChEBI" id="CHEBI:29035"/>
        <label>1</label>
    </ligand>
</feature>
<reference evidence="12" key="1">
    <citation type="submission" date="2024-06" db="EMBL/GenBank/DDBJ databases">
        <title>Complete Genome Sequence of mouse commensal type strain Neisseria musculi.</title>
        <authorList>
            <person name="Thapa E."/>
            <person name="Aluvathingal J."/>
            <person name="Nadendla S."/>
            <person name="Mehta A."/>
            <person name="Tettelin H."/>
            <person name="Weyand N.J."/>
        </authorList>
    </citation>
    <scope>NUCLEOTIDE SEQUENCE</scope>
    <source>
        <strain evidence="12">NW831</strain>
    </source>
</reference>
<feature type="binding site" evidence="10">
    <location>
        <position position="9"/>
    </location>
    <ligand>
        <name>Mn(2+)</name>
        <dbReference type="ChEBI" id="CHEBI:29035"/>
        <label>1</label>
    </ligand>
</feature>
<evidence type="ECO:0000256" key="8">
    <source>
        <dbReference type="ARBA" id="ARBA00023136"/>
    </source>
</evidence>
<evidence type="ECO:0000256" key="1">
    <source>
        <dbReference type="ARBA" id="ARBA00022475"/>
    </source>
</evidence>
<dbReference type="KEGG" id="nmus:H7A79_1562"/>
<comment type="subcellular location">
    <subcellularLocation>
        <location evidence="10">Cell inner membrane</location>
        <topology evidence="10">Peripheral membrane protein</topology>
        <orientation evidence="10">Cytoplasmic side</orientation>
    </subcellularLocation>
</comment>
<feature type="binding site" evidence="10">
    <location>
        <position position="197"/>
    </location>
    <ligand>
        <name>substrate</name>
    </ligand>
</feature>
<evidence type="ECO:0000256" key="9">
    <source>
        <dbReference type="ARBA" id="ARBA00023211"/>
    </source>
</evidence>
<evidence type="ECO:0000313" key="12">
    <source>
        <dbReference type="EMBL" id="QNT59700.1"/>
    </source>
</evidence>
<dbReference type="HAMAP" id="MF_00575">
    <property type="entry name" value="LpxH"/>
    <property type="match status" value="1"/>
</dbReference>
<organism evidence="12 13">
    <name type="scientific">Neisseria musculi</name>
    <dbReference type="NCBI Taxonomy" id="1815583"/>
    <lineage>
        <taxon>Bacteria</taxon>
        <taxon>Pseudomonadati</taxon>
        <taxon>Pseudomonadota</taxon>
        <taxon>Betaproteobacteria</taxon>
        <taxon>Neisseriales</taxon>
        <taxon>Neisseriaceae</taxon>
        <taxon>Neisseria</taxon>
    </lineage>
</organism>
<comment type="cofactor">
    <cofactor evidence="10">
        <name>Mn(2+)</name>
        <dbReference type="ChEBI" id="CHEBI:29035"/>
    </cofactor>
    <text evidence="10">Binds 2 Mn(2+) ions per subunit in a binuclear metal center.</text>
</comment>
<feature type="binding site" evidence="10">
    <location>
        <position position="160"/>
    </location>
    <ligand>
        <name>substrate</name>
    </ligand>
</feature>
<keyword evidence="3 10" id="KW-0997">Cell inner membrane</keyword>
<dbReference type="RefSeq" id="WP_186999939.1">
    <property type="nucleotide sequence ID" value="NZ_CP060414.2"/>
</dbReference>
<evidence type="ECO:0000256" key="2">
    <source>
        <dbReference type="ARBA" id="ARBA00022516"/>
    </source>
</evidence>
<evidence type="ECO:0000256" key="3">
    <source>
        <dbReference type="ARBA" id="ARBA00022519"/>
    </source>
</evidence>
<accession>A0A7H1MDI5</accession>
<dbReference type="PANTHER" id="PTHR34990:SF1">
    <property type="entry name" value="UDP-2,3-DIACYLGLUCOSAMINE HYDROLASE"/>
    <property type="match status" value="1"/>
</dbReference>
<dbReference type="NCBIfam" id="TIGR01854">
    <property type="entry name" value="lipid_A_lpxH"/>
    <property type="match status" value="1"/>
</dbReference>
<evidence type="ECO:0000256" key="6">
    <source>
        <dbReference type="ARBA" id="ARBA00022801"/>
    </source>
</evidence>
<keyword evidence="2 10" id="KW-0444">Lipid biosynthesis</keyword>
<dbReference type="InterPro" id="IPR010138">
    <property type="entry name" value="UDP-diacylglucosamine_Hdrlase"/>
</dbReference>
<feature type="binding site" evidence="10">
    <location>
        <position position="11"/>
    </location>
    <ligand>
        <name>Mn(2+)</name>
        <dbReference type="ChEBI" id="CHEBI:29035"/>
        <label>1</label>
    </ligand>
</feature>
<sequence>MPQTLFIADLHLSDDTPALNRLFLQFLRAQQGRADALYILGDLFEVWLGDDMPDTAAVQTAAALKAFSQSAPVYFIGGNRDFLLGRDYARRAGITLLPDICEIELYGTHYLISHGDEMCTGDLSYQRFRRIIRQPWLQQLLNALPQGLRRRVAAAARAASKRKKQAVGQTPVSDVTGQGVQTALSNHPQTQALIHGHTHRPAVHQHGFNGRTVQRYVLPDWHGGSGGYLKVSPAGVETVALTTEAV</sequence>
<dbReference type="SUPFAM" id="SSF56300">
    <property type="entry name" value="Metallo-dependent phosphatases"/>
    <property type="match status" value="1"/>
</dbReference>
<dbReference type="InterPro" id="IPR029052">
    <property type="entry name" value="Metallo-depent_PP-like"/>
</dbReference>
<dbReference type="InterPro" id="IPR043461">
    <property type="entry name" value="LpxH-like"/>
</dbReference>
<dbReference type="GO" id="GO:0019897">
    <property type="term" value="C:extrinsic component of plasma membrane"/>
    <property type="evidence" value="ECO:0007669"/>
    <property type="project" value="UniProtKB-UniRule"/>
</dbReference>
<dbReference type="GO" id="GO:0009245">
    <property type="term" value="P:lipid A biosynthetic process"/>
    <property type="evidence" value="ECO:0007669"/>
    <property type="project" value="UniProtKB-UniRule"/>
</dbReference>
<feature type="binding site" evidence="10">
    <location>
        <position position="197"/>
    </location>
    <ligand>
        <name>Mn(2+)</name>
        <dbReference type="ChEBI" id="CHEBI:29035"/>
        <label>2</label>
    </ligand>
</feature>
<dbReference type="NCBIfam" id="NF003743">
    <property type="entry name" value="PRK05340.1"/>
    <property type="match status" value="1"/>
</dbReference>
<comment type="caution">
    <text evidence="10">Lacks conserved residue(s) required for the propagation of feature annotation.</text>
</comment>